<evidence type="ECO:0000313" key="6">
    <source>
        <dbReference type="Proteomes" id="UP001487740"/>
    </source>
</evidence>
<feature type="region of interest" description="Disordered" evidence="4">
    <location>
        <begin position="75"/>
        <end position="104"/>
    </location>
</feature>
<sequence length="234" mass="26601">MSDVSWDDDDFEPKKATPALPSDKWDGEDEEDVKDNWDDDEERLTPTTDKTDTTTITTIQVKKKKKKLDEIIAEKEAKQQEEAERRRRELEERAAKSTPEGQLAEKLRLQKVQEDADLQLASELVGDSTSSTQEDDTRILEGVDLRTTEGLTSLRHALKKPAYITFVEDLVRDLCQNVEVDEVKKVTAVLNTLYNEKMRANKPKSKKKQLGKAKLNVGSGPLVDDFAAEYDDFI</sequence>
<gene>
    <name evidence="5" type="ORF">O3P69_012155</name>
</gene>
<dbReference type="AlphaFoldDB" id="A0AAW0TCU5"/>
<keyword evidence="1" id="KW-0963">Cytoplasm</keyword>
<dbReference type="GO" id="GO:0003743">
    <property type="term" value="F:translation initiation factor activity"/>
    <property type="evidence" value="ECO:0007669"/>
    <property type="project" value="UniProtKB-KW"/>
</dbReference>
<evidence type="ECO:0008006" key="7">
    <source>
        <dbReference type="Google" id="ProtNLM"/>
    </source>
</evidence>
<evidence type="ECO:0000256" key="3">
    <source>
        <dbReference type="ARBA" id="ARBA00022917"/>
    </source>
</evidence>
<feature type="compositionally biased region" description="Acidic residues" evidence="4">
    <location>
        <begin position="1"/>
        <end position="11"/>
    </location>
</feature>
<evidence type="ECO:0000256" key="2">
    <source>
        <dbReference type="ARBA" id="ARBA00022540"/>
    </source>
</evidence>
<reference evidence="5 6" key="1">
    <citation type="submission" date="2023-03" db="EMBL/GenBank/DDBJ databases">
        <title>High-quality genome of Scylla paramamosain provides insights in environmental adaptation.</title>
        <authorList>
            <person name="Zhang L."/>
        </authorList>
    </citation>
    <scope>NUCLEOTIDE SEQUENCE [LARGE SCALE GENOMIC DNA]</scope>
    <source>
        <strain evidence="5">LZ_2023a</strain>
        <tissue evidence="5">Muscle</tissue>
    </source>
</reference>
<organism evidence="5 6">
    <name type="scientific">Scylla paramamosain</name>
    <name type="common">Mud crab</name>
    <dbReference type="NCBI Taxonomy" id="85552"/>
    <lineage>
        <taxon>Eukaryota</taxon>
        <taxon>Metazoa</taxon>
        <taxon>Ecdysozoa</taxon>
        <taxon>Arthropoda</taxon>
        <taxon>Crustacea</taxon>
        <taxon>Multicrustacea</taxon>
        <taxon>Malacostraca</taxon>
        <taxon>Eumalacostraca</taxon>
        <taxon>Eucarida</taxon>
        <taxon>Decapoda</taxon>
        <taxon>Pleocyemata</taxon>
        <taxon>Brachyura</taxon>
        <taxon>Eubrachyura</taxon>
        <taxon>Portunoidea</taxon>
        <taxon>Portunidae</taxon>
        <taxon>Portuninae</taxon>
        <taxon>Scylla</taxon>
    </lineage>
</organism>
<evidence type="ECO:0000313" key="5">
    <source>
        <dbReference type="EMBL" id="KAK8385166.1"/>
    </source>
</evidence>
<dbReference type="Gene3D" id="1.10.246.60">
    <property type="entry name" value="Eukaryotic translation initiation factor 3 like domains"/>
    <property type="match status" value="1"/>
</dbReference>
<feature type="region of interest" description="Disordered" evidence="4">
    <location>
        <begin position="1"/>
        <end position="59"/>
    </location>
</feature>
<dbReference type="PANTHER" id="PTHR21681:SF0">
    <property type="entry name" value="EUKARYOTIC TRANSLATION INITIATION FACTOR 3 SUBUNIT J"/>
    <property type="match status" value="1"/>
</dbReference>
<comment type="caution">
    <text evidence="5">The sequence shown here is derived from an EMBL/GenBank/DDBJ whole genome shotgun (WGS) entry which is preliminary data.</text>
</comment>
<feature type="compositionally biased region" description="Acidic residues" evidence="4">
    <location>
        <begin position="26"/>
        <end position="42"/>
    </location>
</feature>
<accession>A0AAW0TCU5</accession>
<proteinExistence type="predicted"/>
<keyword evidence="6" id="KW-1185">Reference proteome</keyword>
<keyword evidence="3" id="KW-0648">Protein biosynthesis</keyword>
<dbReference type="PANTHER" id="PTHR21681">
    <property type="entry name" value="EUKARYOTIC TRANSLATION INITIATION FACTOR 3 SUBUNIT J"/>
    <property type="match status" value="1"/>
</dbReference>
<name>A0AAW0TCU5_SCYPA</name>
<dbReference type="InterPro" id="IPR023194">
    <property type="entry name" value="eIF3-like_dom_sf"/>
</dbReference>
<dbReference type="GO" id="GO:0005852">
    <property type="term" value="C:eukaryotic translation initiation factor 3 complex"/>
    <property type="evidence" value="ECO:0007669"/>
    <property type="project" value="InterPro"/>
</dbReference>
<dbReference type="InterPro" id="IPR013906">
    <property type="entry name" value="eIF3j"/>
</dbReference>
<evidence type="ECO:0000256" key="4">
    <source>
        <dbReference type="SAM" id="MobiDB-lite"/>
    </source>
</evidence>
<keyword evidence="2" id="KW-0396">Initiation factor</keyword>
<feature type="compositionally biased region" description="Low complexity" evidence="4">
    <location>
        <begin position="45"/>
        <end position="59"/>
    </location>
</feature>
<protein>
    <recommendedName>
        <fullName evidence="7">EIF3j</fullName>
    </recommendedName>
</protein>
<evidence type="ECO:0000256" key="1">
    <source>
        <dbReference type="ARBA" id="ARBA00022490"/>
    </source>
</evidence>
<dbReference type="Pfam" id="PF08597">
    <property type="entry name" value="eIF3_subunit"/>
    <property type="match status" value="1"/>
</dbReference>
<dbReference type="Proteomes" id="UP001487740">
    <property type="component" value="Unassembled WGS sequence"/>
</dbReference>
<dbReference type="EMBL" id="JARAKH010000033">
    <property type="protein sequence ID" value="KAK8385166.1"/>
    <property type="molecule type" value="Genomic_DNA"/>
</dbReference>
<feature type="compositionally biased region" description="Basic and acidic residues" evidence="4">
    <location>
        <begin position="75"/>
        <end position="95"/>
    </location>
</feature>